<gene>
    <name evidence="1" type="ORF">PGTG_21528</name>
</gene>
<keyword evidence="2" id="KW-1185">Reference proteome</keyword>
<dbReference type="Proteomes" id="UP000008783">
    <property type="component" value="Unassembled WGS sequence"/>
</dbReference>
<organism evidence="1 2">
    <name type="scientific">Puccinia graminis f. sp. tritici (strain CRL 75-36-700-3 / race SCCL)</name>
    <name type="common">Black stem rust fungus</name>
    <dbReference type="NCBI Taxonomy" id="418459"/>
    <lineage>
        <taxon>Eukaryota</taxon>
        <taxon>Fungi</taxon>
        <taxon>Dikarya</taxon>
        <taxon>Basidiomycota</taxon>
        <taxon>Pucciniomycotina</taxon>
        <taxon>Pucciniomycetes</taxon>
        <taxon>Pucciniales</taxon>
        <taxon>Pucciniaceae</taxon>
        <taxon>Puccinia</taxon>
    </lineage>
</organism>
<reference evidence="2" key="1">
    <citation type="journal article" date="2011" name="Proc. Natl. Acad. Sci. U.S.A.">
        <title>Obligate biotrophy features unraveled by the genomic analysis of rust fungi.</title>
        <authorList>
            <person name="Duplessis S."/>
            <person name="Cuomo C.A."/>
            <person name="Lin Y.-C."/>
            <person name="Aerts A."/>
            <person name="Tisserant E."/>
            <person name="Veneault-Fourrey C."/>
            <person name="Joly D.L."/>
            <person name="Hacquard S."/>
            <person name="Amselem J."/>
            <person name="Cantarel B.L."/>
            <person name="Chiu R."/>
            <person name="Coutinho P.M."/>
            <person name="Feau N."/>
            <person name="Field M."/>
            <person name="Frey P."/>
            <person name="Gelhaye E."/>
            <person name="Goldberg J."/>
            <person name="Grabherr M.G."/>
            <person name="Kodira C.D."/>
            <person name="Kohler A."/>
            <person name="Kuees U."/>
            <person name="Lindquist E.A."/>
            <person name="Lucas S.M."/>
            <person name="Mago R."/>
            <person name="Mauceli E."/>
            <person name="Morin E."/>
            <person name="Murat C."/>
            <person name="Pangilinan J.L."/>
            <person name="Park R."/>
            <person name="Pearson M."/>
            <person name="Quesneville H."/>
            <person name="Rouhier N."/>
            <person name="Sakthikumar S."/>
            <person name="Salamov A.A."/>
            <person name="Schmutz J."/>
            <person name="Selles B."/>
            <person name="Shapiro H."/>
            <person name="Tanguay P."/>
            <person name="Tuskan G.A."/>
            <person name="Henrissat B."/>
            <person name="Van de Peer Y."/>
            <person name="Rouze P."/>
            <person name="Ellis J.G."/>
            <person name="Dodds P.N."/>
            <person name="Schein J.E."/>
            <person name="Zhong S."/>
            <person name="Hamelin R.C."/>
            <person name="Grigoriev I.V."/>
            <person name="Szabo L.J."/>
            <person name="Martin F."/>
        </authorList>
    </citation>
    <scope>NUCLEOTIDE SEQUENCE [LARGE SCALE GENOMIC DNA]</scope>
    <source>
        <strain evidence="2">CRL 75-36-700-3 / race SCCL</strain>
    </source>
</reference>
<dbReference type="VEuPathDB" id="FungiDB:PGTG_21528"/>
<dbReference type="KEGG" id="pgr:PGTG_21528"/>
<dbReference type="OrthoDB" id="2504952at2759"/>
<dbReference type="GeneID" id="13543030"/>
<protein>
    <submittedName>
        <fullName evidence="1">Uncharacterized protein</fullName>
    </submittedName>
</protein>
<evidence type="ECO:0000313" key="1">
    <source>
        <dbReference type="EMBL" id="EHS63350.1"/>
    </source>
</evidence>
<dbReference type="AlphaFoldDB" id="H6QRQ3"/>
<evidence type="ECO:0000313" key="2">
    <source>
        <dbReference type="Proteomes" id="UP000008783"/>
    </source>
</evidence>
<accession>H6QRQ3</accession>
<proteinExistence type="predicted"/>
<sequence>MSLANFNWLLDELQQDLKGRGEPLSVEAQVAIGLYRLGHGVSYVTMGHVFNVGKETADKALGCFGNAVLKVLRMAVGSETDSPPASALKLCATG</sequence>
<dbReference type="InParanoid" id="H6QRQ3"/>
<dbReference type="HOGENOM" id="CLU_2387246_0_0_1"/>
<name>H6QRQ3_PUCGT</name>
<dbReference type="EMBL" id="DS178285">
    <property type="protein sequence ID" value="EHS63350.1"/>
    <property type="molecule type" value="Genomic_DNA"/>
</dbReference>
<dbReference type="RefSeq" id="XP_003889788.1">
    <property type="nucleotide sequence ID" value="XM_003889739.1"/>
</dbReference>